<proteinExistence type="predicted"/>
<keyword evidence="3" id="KW-1185">Reference proteome</keyword>
<keyword evidence="1" id="KW-0812">Transmembrane</keyword>
<feature type="transmembrane region" description="Helical" evidence="1">
    <location>
        <begin position="28"/>
        <end position="45"/>
    </location>
</feature>
<accession>A0A4U5PFZ8</accession>
<dbReference type="OrthoDB" id="10606223at2759"/>
<sequence>MSFSVLYALTILRSRSILPSQNDVQKKIFYTSFYIIVVYILLWVAPKGTYFLAKVVFRNSLVSSIFLQINGIADNAMTLANFAIYGWRHREVRVAIVDMLCAKKPLMVQQVEPMTTEPTPVK</sequence>
<comment type="caution">
    <text evidence="2">The sequence shown here is derived from an EMBL/GenBank/DDBJ whole genome shotgun (WGS) entry which is preliminary data.</text>
</comment>
<evidence type="ECO:0000313" key="3">
    <source>
        <dbReference type="Proteomes" id="UP000298663"/>
    </source>
</evidence>
<feature type="transmembrane region" description="Helical" evidence="1">
    <location>
        <begin position="65"/>
        <end position="87"/>
    </location>
</feature>
<organism evidence="2 3">
    <name type="scientific">Steinernema carpocapsae</name>
    <name type="common">Entomopathogenic nematode</name>
    <dbReference type="NCBI Taxonomy" id="34508"/>
    <lineage>
        <taxon>Eukaryota</taxon>
        <taxon>Metazoa</taxon>
        <taxon>Ecdysozoa</taxon>
        <taxon>Nematoda</taxon>
        <taxon>Chromadorea</taxon>
        <taxon>Rhabditida</taxon>
        <taxon>Tylenchina</taxon>
        <taxon>Panagrolaimomorpha</taxon>
        <taxon>Strongyloidoidea</taxon>
        <taxon>Steinernematidae</taxon>
        <taxon>Steinernema</taxon>
    </lineage>
</organism>
<evidence type="ECO:0000256" key="1">
    <source>
        <dbReference type="SAM" id="Phobius"/>
    </source>
</evidence>
<dbReference type="EMBL" id="AZBU02000002">
    <property type="protein sequence ID" value="TKR95296.1"/>
    <property type="molecule type" value="Genomic_DNA"/>
</dbReference>
<dbReference type="AlphaFoldDB" id="A0A4U5PFZ8"/>
<keyword evidence="1" id="KW-1133">Transmembrane helix</keyword>
<keyword evidence="1" id="KW-0472">Membrane</keyword>
<evidence type="ECO:0000313" key="2">
    <source>
        <dbReference type="EMBL" id="TKR95296.1"/>
    </source>
</evidence>
<reference evidence="2 3" key="2">
    <citation type="journal article" date="2019" name="G3 (Bethesda)">
        <title>Hybrid Assembly of the Genome of the Entomopathogenic Nematode Steinernema carpocapsae Identifies the X-Chromosome.</title>
        <authorList>
            <person name="Serra L."/>
            <person name="Macchietto M."/>
            <person name="Macias-Munoz A."/>
            <person name="McGill C.J."/>
            <person name="Rodriguez I.M."/>
            <person name="Rodriguez B."/>
            <person name="Murad R."/>
            <person name="Mortazavi A."/>
        </authorList>
    </citation>
    <scope>NUCLEOTIDE SEQUENCE [LARGE SCALE GENOMIC DNA]</scope>
    <source>
        <strain evidence="2 3">ALL</strain>
    </source>
</reference>
<evidence type="ECO:0008006" key="4">
    <source>
        <dbReference type="Google" id="ProtNLM"/>
    </source>
</evidence>
<name>A0A4U5PFZ8_STECR</name>
<dbReference type="Gene3D" id="1.20.1070.10">
    <property type="entry name" value="Rhodopsin 7-helix transmembrane proteins"/>
    <property type="match status" value="1"/>
</dbReference>
<dbReference type="Proteomes" id="UP000298663">
    <property type="component" value="Unassembled WGS sequence"/>
</dbReference>
<protein>
    <recommendedName>
        <fullName evidence="4">G-protein coupled receptors family 1 profile domain-containing protein</fullName>
    </recommendedName>
</protein>
<dbReference type="SUPFAM" id="SSF81321">
    <property type="entry name" value="Family A G protein-coupled receptor-like"/>
    <property type="match status" value="1"/>
</dbReference>
<reference evidence="2 3" key="1">
    <citation type="journal article" date="2015" name="Genome Biol.">
        <title>Comparative genomics of Steinernema reveals deeply conserved gene regulatory networks.</title>
        <authorList>
            <person name="Dillman A.R."/>
            <person name="Macchietto M."/>
            <person name="Porter C.F."/>
            <person name="Rogers A."/>
            <person name="Williams B."/>
            <person name="Antoshechkin I."/>
            <person name="Lee M.M."/>
            <person name="Goodwin Z."/>
            <person name="Lu X."/>
            <person name="Lewis E.E."/>
            <person name="Goodrich-Blair H."/>
            <person name="Stock S.P."/>
            <person name="Adams B.J."/>
            <person name="Sternberg P.W."/>
            <person name="Mortazavi A."/>
        </authorList>
    </citation>
    <scope>NUCLEOTIDE SEQUENCE [LARGE SCALE GENOMIC DNA]</scope>
    <source>
        <strain evidence="2 3">ALL</strain>
    </source>
</reference>
<gene>
    <name evidence="2" type="ORF">L596_009485</name>
</gene>